<evidence type="ECO:0000313" key="1">
    <source>
        <dbReference type="EMBL" id="UWN57141.1"/>
    </source>
</evidence>
<keyword evidence="2" id="KW-1185">Reference proteome</keyword>
<gene>
    <name evidence="1" type="ORF">NQ491_10935</name>
</gene>
<sequence length="77" mass="8836">MLRITDVDYLGDYTLALTFNNDEKRVCDLKPYLSGEVFGELLDKCKFIQYGLTRETIEWANGADFAPEFLYDIGTAQ</sequence>
<dbReference type="Gene3D" id="3.30.2020.10">
    <property type="entry name" value="NE0471-like N-terminal domain"/>
    <property type="match status" value="1"/>
</dbReference>
<dbReference type="Proteomes" id="UP001059295">
    <property type="component" value="Chromosome"/>
</dbReference>
<dbReference type="GeneID" id="82892255"/>
<evidence type="ECO:0000313" key="2">
    <source>
        <dbReference type="Proteomes" id="UP001059295"/>
    </source>
</evidence>
<dbReference type="Pfam" id="PF10387">
    <property type="entry name" value="DUF2442"/>
    <property type="match status" value="1"/>
</dbReference>
<organism evidence="1 2">
    <name type="scientific">Alistipes ihumii AP11</name>
    <dbReference type="NCBI Taxonomy" id="1211813"/>
    <lineage>
        <taxon>Bacteria</taxon>
        <taxon>Pseudomonadati</taxon>
        <taxon>Bacteroidota</taxon>
        <taxon>Bacteroidia</taxon>
        <taxon>Bacteroidales</taxon>
        <taxon>Rikenellaceae</taxon>
        <taxon>Alistipes</taxon>
    </lineage>
</organism>
<protein>
    <submittedName>
        <fullName evidence="1">DUF2442 domain-containing protein</fullName>
    </submittedName>
</protein>
<dbReference type="InterPro" id="IPR036782">
    <property type="entry name" value="NE0471-like_N"/>
</dbReference>
<dbReference type="RefSeq" id="WP_019245498.1">
    <property type="nucleotide sequence ID" value="NZ_CAPH01000009.1"/>
</dbReference>
<name>A0ABY5UYX7_9BACT</name>
<dbReference type="SUPFAM" id="SSF143880">
    <property type="entry name" value="NE0471 N-terminal domain-like"/>
    <property type="match status" value="1"/>
</dbReference>
<dbReference type="InterPro" id="IPR018841">
    <property type="entry name" value="DUF2442"/>
</dbReference>
<dbReference type="EMBL" id="CP102294">
    <property type="protein sequence ID" value="UWN57141.1"/>
    <property type="molecule type" value="Genomic_DNA"/>
</dbReference>
<proteinExistence type="predicted"/>
<accession>A0ABY5UYX7</accession>
<reference evidence="1" key="1">
    <citation type="journal article" date="2022" name="Cell">
        <title>Design, construction, and in vivo augmentation of a complex gut microbiome.</title>
        <authorList>
            <person name="Cheng A.G."/>
            <person name="Ho P.Y."/>
            <person name="Aranda-Diaz A."/>
            <person name="Jain S."/>
            <person name="Yu F.B."/>
            <person name="Meng X."/>
            <person name="Wang M."/>
            <person name="Iakiviak M."/>
            <person name="Nagashima K."/>
            <person name="Zhao A."/>
            <person name="Murugkar P."/>
            <person name="Patil A."/>
            <person name="Atabakhsh K."/>
            <person name="Weakley A."/>
            <person name="Yan J."/>
            <person name="Brumbaugh A.R."/>
            <person name="Higginbottom S."/>
            <person name="Dimas A."/>
            <person name="Shiver A.L."/>
            <person name="Deutschbauer A."/>
            <person name="Neff N."/>
            <person name="Sonnenburg J.L."/>
            <person name="Huang K.C."/>
            <person name="Fischbach M.A."/>
        </authorList>
    </citation>
    <scope>NUCLEOTIDE SEQUENCE</scope>
    <source>
        <strain evidence="1">AP11</strain>
    </source>
</reference>